<dbReference type="RefSeq" id="WP_289786487.1">
    <property type="nucleotide sequence ID" value="NZ_JAUDJE010000021.1"/>
</dbReference>
<dbReference type="PANTHER" id="PTHR33835">
    <property type="entry name" value="YALI0C07656P"/>
    <property type="match status" value="1"/>
</dbReference>
<dbReference type="Proteomes" id="UP001175604">
    <property type="component" value="Unassembled WGS sequence"/>
</dbReference>
<gene>
    <name evidence="1" type="ORF">QUC21_20080</name>
</gene>
<keyword evidence="2" id="KW-1185">Reference proteome</keyword>
<dbReference type="InterPro" id="IPR036866">
    <property type="entry name" value="RibonucZ/Hydroxyglut_hydro"/>
</dbReference>
<organism evidence="1 2">
    <name type="scientific">Bordetella petrii</name>
    <dbReference type="NCBI Taxonomy" id="94624"/>
    <lineage>
        <taxon>Bacteria</taxon>
        <taxon>Pseudomonadati</taxon>
        <taxon>Pseudomonadota</taxon>
        <taxon>Betaproteobacteria</taxon>
        <taxon>Burkholderiales</taxon>
        <taxon>Alcaligenaceae</taxon>
        <taxon>Bordetella</taxon>
    </lineage>
</organism>
<comment type="caution">
    <text evidence="1">The sequence shown here is derived from an EMBL/GenBank/DDBJ whole genome shotgun (WGS) entry which is preliminary data.</text>
</comment>
<reference evidence="1" key="1">
    <citation type="submission" date="2023-06" db="EMBL/GenBank/DDBJ databases">
        <title>full genome analysis of Phenantherene degrader P3.</title>
        <authorList>
            <person name="Akbar A."/>
            <person name="Rahmeh R."/>
            <person name="Kishk M."/>
        </authorList>
    </citation>
    <scope>NUCLEOTIDE SEQUENCE</scope>
    <source>
        <strain evidence="1">P3</strain>
    </source>
</reference>
<protein>
    <submittedName>
        <fullName evidence="1">DUF4336 domain-containing protein</fullName>
    </submittedName>
</protein>
<dbReference type="InterPro" id="IPR025638">
    <property type="entry name" value="DUF4336"/>
</dbReference>
<evidence type="ECO:0000313" key="1">
    <source>
        <dbReference type="EMBL" id="MDM9561347.1"/>
    </source>
</evidence>
<dbReference type="SUPFAM" id="SSF56281">
    <property type="entry name" value="Metallo-hydrolase/oxidoreductase"/>
    <property type="match status" value="1"/>
</dbReference>
<proteinExistence type="predicted"/>
<dbReference type="PANTHER" id="PTHR33835:SF1">
    <property type="entry name" value="METALLO-BETA-LACTAMASE DOMAIN-CONTAINING PROTEIN"/>
    <property type="match status" value="1"/>
</dbReference>
<dbReference type="EMBL" id="JAUDJE010000021">
    <property type="protein sequence ID" value="MDM9561347.1"/>
    <property type="molecule type" value="Genomic_DNA"/>
</dbReference>
<dbReference type="Pfam" id="PF14234">
    <property type="entry name" value="DUF4336"/>
    <property type="match status" value="1"/>
</dbReference>
<sequence length="253" mass="28836">MSGDPRDDGRLLYAPINTLKPVADSVWVVDGPAIRYGLPWPRMRFPTRMTVLRLGRGDLFIHSPTELAPALRDAVQDLGRPRWIVAPSRIHYWWVPQWHAAFPDAAVYLAPRVREQAGRRIDFPARPLAGPAGYPWDAELATLPIAGSYLTEVEFFHHASRTLILTDLIENFEPGKLGSPLARWLTRLGGVQDPDGQMPRDMRLTFARRRAALRAAVDQMIAWEPERVILAHGRWYPRDGAAELRRAFRWLRA</sequence>
<evidence type="ECO:0000313" key="2">
    <source>
        <dbReference type="Proteomes" id="UP001175604"/>
    </source>
</evidence>
<name>A0ABT7W863_9BORD</name>
<accession>A0ABT7W863</accession>